<evidence type="ECO:0000313" key="3">
    <source>
        <dbReference type="Proteomes" id="UP000326799"/>
    </source>
</evidence>
<dbReference type="AlphaFoldDB" id="A0A5N6E7B8"/>
<reference evidence="2 3" key="1">
    <citation type="submission" date="2019-04" db="EMBL/GenBank/DDBJ databases">
        <title>Fungal friends and foes A comparative genomics study of 23 Aspergillus species from section Flavi.</title>
        <authorList>
            <consortium name="DOE Joint Genome Institute"/>
            <person name="Kjaerbolling I."/>
            <person name="Vesth T.C."/>
            <person name="Frisvad J.C."/>
            <person name="Nybo J.L."/>
            <person name="Theobald S."/>
            <person name="Kildgaard S."/>
            <person name="Petersen T.I."/>
            <person name="Kuo A."/>
            <person name="Sato A."/>
            <person name="Lyhne E.K."/>
            <person name="Kogle M.E."/>
            <person name="Wiebenga A."/>
            <person name="Kun R.S."/>
            <person name="Lubbers R.J."/>
            <person name="Makela M.R."/>
            <person name="Barry K."/>
            <person name="Chovatia M."/>
            <person name="Clum A."/>
            <person name="Daum C."/>
            <person name="Haridas S."/>
            <person name="He G."/>
            <person name="LaButti K."/>
            <person name="Lipzen A."/>
            <person name="Mondo S."/>
            <person name="Pangilinan J."/>
            <person name="Riley R."/>
            <person name="Salamov A."/>
            <person name="Simmons B.A."/>
            <person name="Magnuson J.K."/>
            <person name="Henrissat B."/>
            <person name="Mortensen U.H."/>
            <person name="Larsen T.O."/>
            <person name="De vries R.P."/>
            <person name="Grigoriev I.V."/>
            <person name="Machida M."/>
            <person name="Baker S.E."/>
            <person name="Andersen M.R."/>
        </authorList>
    </citation>
    <scope>NUCLEOTIDE SEQUENCE [LARGE SCALE GENOMIC DNA]</scope>
    <source>
        <strain evidence="2 3">CBS 126849</strain>
    </source>
</reference>
<evidence type="ECO:0000256" key="1">
    <source>
        <dbReference type="SAM" id="Phobius"/>
    </source>
</evidence>
<keyword evidence="1" id="KW-1133">Transmembrane helix</keyword>
<proteinExistence type="predicted"/>
<protein>
    <submittedName>
        <fullName evidence="2">Uncharacterized protein</fullName>
    </submittedName>
</protein>
<feature type="transmembrane region" description="Helical" evidence="1">
    <location>
        <begin position="17"/>
        <end position="38"/>
    </location>
</feature>
<gene>
    <name evidence="2" type="ORF">BDV33DRAFT_211034</name>
</gene>
<sequence>MTPATKLRAWMGASDGMFMMECVVLWALMAAHITIFLWHTTRVKSVKPGVYSSLERGQAGL</sequence>
<dbReference type="EMBL" id="ML734042">
    <property type="protein sequence ID" value="KAB8212683.1"/>
    <property type="molecule type" value="Genomic_DNA"/>
</dbReference>
<accession>A0A5N6E7B8</accession>
<keyword evidence="1" id="KW-0472">Membrane</keyword>
<keyword evidence="1" id="KW-0812">Transmembrane</keyword>
<dbReference type="Proteomes" id="UP000326799">
    <property type="component" value="Unassembled WGS sequence"/>
</dbReference>
<organism evidence="2 3">
    <name type="scientific">Aspergillus novoparasiticus</name>
    <dbReference type="NCBI Taxonomy" id="986946"/>
    <lineage>
        <taxon>Eukaryota</taxon>
        <taxon>Fungi</taxon>
        <taxon>Dikarya</taxon>
        <taxon>Ascomycota</taxon>
        <taxon>Pezizomycotina</taxon>
        <taxon>Eurotiomycetes</taxon>
        <taxon>Eurotiomycetidae</taxon>
        <taxon>Eurotiales</taxon>
        <taxon>Aspergillaceae</taxon>
        <taxon>Aspergillus</taxon>
        <taxon>Aspergillus subgen. Circumdati</taxon>
    </lineage>
</organism>
<evidence type="ECO:0000313" key="2">
    <source>
        <dbReference type="EMBL" id="KAB8212683.1"/>
    </source>
</evidence>
<name>A0A5N6E7B8_9EURO</name>
<keyword evidence="3" id="KW-1185">Reference proteome</keyword>